<feature type="compositionally biased region" description="Basic and acidic residues" evidence="1">
    <location>
        <begin position="41"/>
        <end position="54"/>
    </location>
</feature>
<name>A0A7X6FVL5_9HYPH</name>
<evidence type="ECO:0000313" key="4">
    <source>
        <dbReference type="Proteomes" id="UP000558475"/>
    </source>
</evidence>
<feature type="compositionally biased region" description="Pro residues" evidence="1">
    <location>
        <begin position="55"/>
        <end position="65"/>
    </location>
</feature>
<evidence type="ECO:0000256" key="2">
    <source>
        <dbReference type="SAM" id="Phobius"/>
    </source>
</evidence>
<dbReference type="AlphaFoldDB" id="A0A7X6FVL5"/>
<keyword evidence="2" id="KW-0812">Transmembrane</keyword>
<gene>
    <name evidence="3" type="ORF">HGG76_28390</name>
</gene>
<feature type="transmembrane region" description="Helical" evidence="2">
    <location>
        <begin position="206"/>
        <end position="231"/>
    </location>
</feature>
<dbReference type="Proteomes" id="UP000558475">
    <property type="component" value="Unassembled WGS sequence"/>
</dbReference>
<feature type="compositionally biased region" description="Basic and acidic residues" evidence="1">
    <location>
        <begin position="1"/>
        <end position="32"/>
    </location>
</feature>
<reference evidence="3 4" key="1">
    <citation type="submission" date="2020-04" db="EMBL/GenBank/DDBJ databases">
        <title>Whole genome sequencing of clinical and environmental type strains of Ochrobactrum.</title>
        <authorList>
            <person name="Dharne M."/>
        </authorList>
    </citation>
    <scope>NUCLEOTIDE SEQUENCE [LARGE SCALE GENOMIC DNA]</scope>
    <source>
        <strain evidence="3 4">DSM 13340</strain>
    </source>
</reference>
<evidence type="ECO:0000313" key="3">
    <source>
        <dbReference type="EMBL" id="NKW11469.1"/>
    </source>
</evidence>
<evidence type="ECO:0000256" key="1">
    <source>
        <dbReference type="SAM" id="MobiDB-lite"/>
    </source>
</evidence>
<protein>
    <submittedName>
        <fullName evidence="3">Uncharacterized protein</fullName>
    </submittedName>
</protein>
<dbReference type="InterPro" id="IPR036259">
    <property type="entry name" value="MFS_trans_sf"/>
</dbReference>
<feature type="region of interest" description="Disordered" evidence="1">
    <location>
        <begin position="1"/>
        <end position="88"/>
    </location>
</feature>
<proteinExistence type="predicted"/>
<feature type="transmembrane region" description="Helical" evidence="2">
    <location>
        <begin position="180"/>
        <end position="200"/>
    </location>
</feature>
<feature type="compositionally biased region" description="Basic residues" evidence="1">
    <location>
        <begin position="141"/>
        <end position="153"/>
    </location>
</feature>
<dbReference type="EMBL" id="JAAXZB010000006">
    <property type="protein sequence ID" value="NKW11469.1"/>
    <property type="molecule type" value="Genomic_DNA"/>
</dbReference>
<dbReference type="SUPFAM" id="SSF103473">
    <property type="entry name" value="MFS general substrate transporter"/>
    <property type="match status" value="1"/>
</dbReference>
<comment type="caution">
    <text evidence="3">The sequence shown here is derived from an EMBL/GenBank/DDBJ whole genome shotgun (WGS) entry which is preliminary data.</text>
</comment>
<accession>A0A7X6FVL5</accession>
<organism evidence="3 4">
    <name type="scientific">Brucella tritici</name>
    <dbReference type="NCBI Taxonomy" id="94626"/>
    <lineage>
        <taxon>Bacteria</taxon>
        <taxon>Pseudomonadati</taxon>
        <taxon>Pseudomonadota</taxon>
        <taxon>Alphaproteobacteria</taxon>
        <taxon>Hyphomicrobiales</taxon>
        <taxon>Brucellaceae</taxon>
        <taxon>Brucella/Ochrobactrum group</taxon>
        <taxon>Brucella</taxon>
    </lineage>
</organism>
<feature type="region of interest" description="Disordered" evidence="1">
    <location>
        <begin position="135"/>
        <end position="155"/>
    </location>
</feature>
<sequence>MSTHNIRLDLDEFKPEAKKADPAAKASVEKLAEATGFKTRHAPEQTRNEPKPSPKPDSLPAPAAPVAPVASEGEGEARRRGRKRTTNRNTPFAVKLKVETNNLIYEFADRLECNAIAEVLELALGALQKELDEGIDPRARAPNRRPPRANARRPGREGWQAFANAVSSPRLSRRIYARRAALAGLLIAATLFLLLLQGHIGTAMTIPVIFIGLCFAALFTGPLAEIVAIWSRNRFYTSRSGQWIVFPLTFAISPILAPVVLAVSTVQFLKSTS</sequence>
<keyword evidence="2" id="KW-0472">Membrane</keyword>
<feature type="transmembrane region" description="Helical" evidence="2">
    <location>
        <begin position="243"/>
        <end position="269"/>
    </location>
</feature>
<keyword evidence="2" id="KW-1133">Transmembrane helix</keyword>